<organism evidence="4 5">
    <name type="scientific">Trema orientale</name>
    <name type="common">Charcoal tree</name>
    <name type="synonym">Celtis orientalis</name>
    <dbReference type="NCBI Taxonomy" id="63057"/>
    <lineage>
        <taxon>Eukaryota</taxon>
        <taxon>Viridiplantae</taxon>
        <taxon>Streptophyta</taxon>
        <taxon>Embryophyta</taxon>
        <taxon>Tracheophyta</taxon>
        <taxon>Spermatophyta</taxon>
        <taxon>Magnoliopsida</taxon>
        <taxon>eudicotyledons</taxon>
        <taxon>Gunneridae</taxon>
        <taxon>Pentapetalae</taxon>
        <taxon>rosids</taxon>
        <taxon>fabids</taxon>
        <taxon>Rosales</taxon>
        <taxon>Cannabaceae</taxon>
        <taxon>Trema</taxon>
    </lineage>
</organism>
<proteinExistence type="predicted"/>
<dbReference type="PANTHER" id="PTHR46929:SF33">
    <property type="entry name" value="L10-INTERACTING MYB DOMAIN-CONTAINING PROTEIN-LIKE ISOFORM X1"/>
    <property type="match status" value="1"/>
</dbReference>
<dbReference type="InParanoid" id="A0A2P5C6A4"/>
<dbReference type="Pfam" id="PF24769">
    <property type="entry name" value="At2g29880_C"/>
    <property type="match status" value="1"/>
</dbReference>
<dbReference type="AlphaFoldDB" id="A0A2P5C6A4"/>
<evidence type="ECO:0000259" key="3">
    <source>
        <dbReference type="Pfam" id="PF24769"/>
    </source>
</evidence>
<feature type="domain" description="Myb/SANT-like" evidence="2">
    <location>
        <begin position="342"/>
        <end position="435"/>
    </location>
</feature>
<dbReference type="PANTHER" id="PTHR46929">
    <property type="entry name" value="EXPRESSED PROTEIN"/>
    <property type="match status" value="1"/>
</dbReference>
<reference evidence="5" key="1">
    <citation type="submission" date="2016-06" db="EMBL/GenBank/DDBJ databases">
        <title>Parallel loss of symbiosis genes in relatives of nitrogen-fixing non-legume Parasponia.</title>
        <authorList>
            <person name="Van Velzen R."/>
            <person name="Holmer R."/>
            <person name="Bu F."/>
            <person name="Rutten L."/>
            <person name="Van Zeijl A."/>
            <person name="Liu W."/>
            <person name="Santuari L."/>
            <person name="Cao Q."/>
            <person name="Sharma T."/>
            <person name="Shen D."/>
            <person name="Roswanjaya Y."/>
            <person name="Wardhani T."/>
            <person name="Kalhor M.S."/>
            <person name="Jansen J."/>
            <person name="Van den Hoogen J."/>
            <person name="Gungor B."/>
            <person name="Hartog M."/>
            <person name="Hontelez J."/>
            <person name="Verver J."/>
            <person name="Yang W.-C."/>
            <person name="Schijlen E."/>
            <person name="Repin R."/>
            <person name="Schilthuizen M."/>
            <person name="Schranz E."/>
            <person name="Heidstra R."/>
            <person name="Miyata K."/>
            <person name="Fedorova E."/>
            <person name="Kohlen W."/>
            <person name="Bisseling T."/>
            <person name="Smit S."/>
            <person name="Geurts R."/>
        </authorList>
    </citation>
    <scope>NUCLEOTIDE SEQUENCE [LARGE SCALE GENOMIC DNA]</scope>
    <source>
        <strain evidence="5">cv. RG33-2</strain>
    </source>
</reference>
<evidence type="ECO:0000259" key="2">
    <source>
        <dbReference type="Pfam" id="PF12776"/>
    </source>
</evidence>
<dbReference type="Pfam" id="PF12776">
    <property type="entry name" value="Myb_DNA-bind_3"/>
    <property type="match status" value="3"/>
</dbReference>
<dbReference type="InterPro" id="IPR056253">
    <property type="entry name" value="At2g29880-like_C"/>
</dbReference>
<evidence type="ECO:0000313" key="4">
    <source>
        <dbReference type="EMBL" id="PON56545.1"/>
    </source>
</evidence>
<dbReference type="OrthoDB" id="1848055at2759"/>
<keyword evidence="5" id="KW-1185">Reference proteome</keyword>
<protein>
    <submittedName>
        <fullName evidence="4">Myb/SANT-like domain containing protein</fullName>
    </submittedName>
</protein>
<sequence length="680" mass="79175">MDHYFVKLMLDQVKKGNKINNIFRRQAWTDMLTSFNMKFSSQYGKKVLKHRYKKLFKYYTNLSSILEVQGFFWDEKQQTIVADAVVWDNYIKAHPDARSYRKKPLLNYLDLGLIYGNAMSNGVSHRLQREKAFEDDIFQLETGEEGEGHFAGDGHLAYSEDPDSEDPDLMIYGEEVQSDHNDDCSSIDWTPSMDRCLIDIMLELVHKMNKIDHSIDDQAWIDIVALFKDRFGLQFHKDVLRSRSKRLEKQYFDMKDLLKQRGFWWDEMQQMVTACDDVWDTYIEEYPGAKSFRNKSQPNYNDLCLIYGDSMANGRCNQAGQYLSCNGEGAKFTNSYRWRTDWTPLMDRYFIDLMLEQVRNGSMLNHKFSKLAWTDMVAKFSAEFGFQYDKDVLKSRFLNLRRRFNDMKSLLGQNGFAWDEMQQTIAAAADLWDAYVKEHPDVKSYRNRTLPNINDLYLIFGDASTIEKDSYSSHSVDAEDDDLEVNIGEEDVQSPANISPPRVSGEEDPDAVSYRDGILDSYDELCAAFGYEVPNGRSHVSIKREMENNIPTMGMGMDDIFCDLQSPAREFEISDQRKKRKSSTLSKSECSKKVQRIIKEEMEETFDEKPGLEKWLVSSGEENDHCSIESVVAALETVPDMNDELFLEACELLEDERKAKMFVAMDVTARKKWLLRKLRR</sequence>
<evidence type="ECO:0000313" key="5">
    <source>
        <dbReference type="Proteomes" id="UP000237000"/>
    </source>
</evidence>
<feature type="domain" description="Myb/SANT-like" evidence="2">
    <location>
        <begin position="1"/>
        <end position="90"/>
    </location>
</feature>
<accession>A0A2P5C6A4</accession>
<comment type="caution">
    <text evidence="4">The sequence shown here is derived from an EMBL/GenBank/DDBJ whole genome shotgun (WGS) entry which is preliminary data.</text>
</comment>
<feature type="region of interest" description="Disordered" evidence="1">
    <location>
        <begin position="491"/>
        <end position="510"/>
    </location>
</feature>
<feature type="domain" description="At2g29880-like C-terminal" evidence="3">
    <location>
        <begin position="633"/>
        <end position="676"/>
    </location>
</feature>
<dbReference type="InterPro" id="IPR024752">
    <property type="entry name" value="Myb/SANT-like_dom"/>
</dbReference>
<feature type="domain" description="Myb/SANT-like" evidence="2">
    <location>
        <begin position="189"/>
        <end position="282"/>
    </location>
</feature>
<gene>
    <name evidence="4" type="ORF">TorRG33x02_295950</name>
</gene>
<evidence type="ECO:0000256" key="1">
    <source>
        <dbReference type="SAM" id="MobiDB-lite"/>
    </source>
</evidence>
<name>A0A2P5C6A4_TREOI</name>
<dbReference type="Proteomes" id="UP000237000">
    <property type="component" value="Unassembled WGS sequence"/>
</dbReference>
<dbReference type="STRING" id="63057.A0A2P5C6A4"/>
<dbReference type="EMBL" id="JXTC01000407">
    <property type="protein sequence ID" value="PON56545.1"/>
    <property type="molecule type" value="Genomic_DNA"/>
</dbReference>